<evidence type="ECO:0000313" key="1">
    <source>
        <dbReference type="EMBL" id="KAI3766372.1"/>
    </source>
</evidence>
<sequence>MSAAKHYFSGNGSGKAPAEQSKFVQTCNRLSLFLKEKGNLRDLSFGINPTGMRFCISETSPVITPAETTTVDLLSNMKYPNEKASQVEKSDNILTQYVIVDSSCEVEDSINRAGSSKSITKAKTAQMTIFYGGHILVLDDVPEDRARDLMLMAQKSPPKIENRVEPASTSKPPSNVSGSPERIHAELQTKGSDLPIARRASLHKFLAKRKDRATVRAPYQLHYQSPGGSSSGNEHSFDLNL</sequence>
<name>A0ACB9F5H1_CICIN</name>
<organism evidence="1 2">
    <name type="scientific">Cichorium intybus</name>
    <name type="common">Chicory</name>
    <dbReference type="NCBI Taxonomy" id="13427"/>
    <lineage>
        <taxon>Eukaryota</taxon>
        <taxon>Viridiplantae</taxon>
        <taxon>Streptophyta</taxon>
        <taxon>Embryophyta</taxon>
        <taxon>Tracheophyta</taxon>
        <taxon>Spermatophyta</taxon>
        <taxon>Magnoliopsida</taxon>
        <taxon>eudicotyledons</taxon>
        <taxon>Gunneridae</taxon>
        <taxon>Pentapetalae</taxon>
        <taxon>asterids</taxon>
        <taxon>campanulids</taxon>
        <taxon>Asterales</taxon>
        <taxon>Asteraceae</taxon>
        <taxon>Cichorioideae</taxon>
        <taxon>Cichorieae</taxon>
        <taxon>Cichoriinae</taxon>
        <taxon>Cichorium</taxon>
    </lineage>
</organism>
<gene>
    <name evidence="1" type="ORF">L2E82_16427</name>
</gene>
<accession>A0ACB9F5H1</accession>
<protein>
    <submittedName>
        <fullName evidence="1">Uncharacterized protein</fullName>
    </submittedName>
</protein>
<dbReference type="EMBL" id="CM042011">
    <property type="protein sequence ID" value="KAI3766372.1"/>
    <property type="molecule type" value="Genomic_DNA"/>
</dbReference>
<dbReference type="Proteomes" id="UP001055811">
    <property type="component" value="Linkage Group LG03"/>
</dbReference>
<reference evidence="1 2" key="2">
    <citation type="journal article" date="2022" name="Mol. Ecol. Resour.">
        <title>The genomes of chicory, endive, great burdock and yacon provide insights into Asteraceae paleo-polyploidization history and plant inulin production.</title>
        <authorList>
            <person name="Fan W."/>
            <person name="Wang S."/>
            <person name="Wang H."/>
            <person name="Wang A."/>
            <person name="Jiang F."/>
            <person name="Liu H."/>
            <person name="Zhao H."/>
            <person name="Xu D."/>
            <person name="Zhang Y."/>
        </authorList>
    </citation>
    <scope>NUCLEOTIDE SEQUENCE [LARGE SCALE GENOMIC DNA]</scope>
    <source>
        <strain evidence="2">cv. Punajuju</strain>
        <tissue evidence="1">Leaves</tissue>
    </source>
</reference>
<reference evidence="2" key="1">
    <citation type="journal article" date="2022" name="Mol. Ecol. Resour.">
        <title>The genomes of chicory, endive, great burdock and yacon provide insights into Asteraceae palaeo-polyploidization history and plant inulin production.</title>
        <authorList>
            <person name="Fan W."/>
            <person name="Wang S."/>
            <person name="Wang H."/>
            <person name="Wang A."/>
            <person name="Jiang F."/>
            <person name="Liu H."/>
            <person name="Zhao H."/>
            <person name="Xu D."/>
            <person name="Zhang Y."/>
        </authorList>
    </citation>
    <scope>NUCLEOTIDE SEQUENCE [LARGE SCALE GENOMIC DNA]</scope>
    <source>
        <strain evidence="2">cv. Punajuju</strain>
    </source>
</reference>
<proteinExistence type="predicted"/>
<comment type="caution">
    <text evidence="1">The sequence shown here is derived from an EMBL/GenBank/DDBJ whole genome shotgun (WGS) entry which is preliminary data.</text>
</comment>
<evidence type="ECO:0000313" key="2">
    <source>
        <dbReference type="Proteomes" id="UP001055811"/>
    </source>
</evidence>
<keyword evidence="2" id="KW-1185">Reference proteome</keyword>